<proteinExistence type="predicted"/>
<dbReference type="Proteomes" id="UP000003741">
    <property type="component" value="Unassembled WGS sequence"/>
</dbReference>
<name>I9QFR1_9BACE</name>
<keyword evidence="1" id="KW-0812">Transmembrane</keyword>
<dbReference type="PATRIC" id="fig|997874.3.peg.3759"/>
<keyword evidence="3" id="KW-1185">Reference proteome</keyword>
<dbReference type="HOGENOM" id="CLU_028322_0_0_10"/>
<gene>
    <name evidence="2" type="ORF">HMPREF1062_03668</name>
</gene>
<protein>
    <submittedName>
        <fullName evidence="2">Uncharacterized protein</fullName>
    </submittedName>
</protein>
<sequence>MKYLQIIIRVFIILVAFLLNAVNVFGEVSSAFKPGNEDRILILNAYSGSSRWSNDFIIPIYNSYQHKNSPYVVDVEHMGSQFMHLQNAEELLEYEEGLFGKYADNPPKLLILLGSASWGVLRDDIEKQWKDVPVILCTETDYVGPQEAYLERRAIPVEERTPLKDYKGDLSLTVFYVPAYLKETVSLMQDLMPEMDELIFLSDARYISAQFRSDLKEIVSKNFPELEIKDYVAGVMTTDALADSLSHAEANSGVLFCSWHQDTQKGNVVLTNNISRILSYYSSSPIFSLDNTGLQRNGLVGGYFFDEKTVGRKVVEITNGVLSGVNEKGARIVDCGVPTPMFNYYDLMEAGLSPGLCPPNSVFYMMPPSFWEQHKYSVIIAIVVIMLLFMWLRMGWLSRARKKQEEQIRLMTSYHSLFENMPIVYLKQQLIYDSAGKIVDYITVEANPRFEKYFKSMGEVIGKKGSEADPKGFERMCHLYSMVTSTQKELS</sequence>
<dbReference type="EMBL" id="AGXG01000080">
    <property type="protein sequence ID" value="EIY27993.1"/>
    <property type="molecule type" value="Genomic_DNA"/>
</dbReference>
<comment type="caution">
    <text evidence="2">The sequence shown here is derived from an EMBL/GenBank/DDBJ whole genome shotgun (WGS) entry which is preliminary data.</text>
</comment>
<evidence type="ECO:0000313" key="2">
    <source>
        <dbReference type="EMBL" id="EIY27993.1"/>
    </source>
</evidence>
<keyword evidence="1" id="KW-1133">Transmembrane helix</keyword>
<evidence type="ECO:0000256" key="1">
    <source>
        <dbReference type="SAM" id="Phobius"/>
    </source>
</evidence>
<keyword evidence="1" id="KW-0472">Membrane</keyword>
<organism evidence="2 3">
    <name type="scientific">Bacteroides cellulosilyticus CL02T12C19</name>
    <dbReference type="NCBI Taxonomy" id="997874"/>
    <lineage>
        <taxon>Bacteria</taxon>
        <taxon>Pseudomonadati</taxon>
        <taxon>Bacteroidota</taxon>
        <taxon>Bacteroidia</taxon>
        <taxon>Bacteroidales</taxon>
        <taxon>Bacteroidaceae</taxon>
        <taxon>Bacteroides</taxon>
    </lineage>
</organism>
<accession>I9QFR1</accession>
<feature type="transmembrane region" description="Helical" evidence="1">
    <location>
        <begin position="376"/>
        <end position="394"/>
    </location>
</feature>
<evidence type="ECO:0000313" key="3">
    <source>
        <dbReference type="Proteomes" id="UP000003741"/>
    </source>
</evidence>
<reference evidence="2 3" key="1">
    <citation type="submission" date="2012-02" db="EMBL/GenBank/DDBJ databases">
        <title>The Genome Sequence of Bacteroides cellulosilyticus CL02T12C19.</title>
        <authorList>
            <consortium name="The Broad Institute Genome Sequencing Platform"/>
            <person name="Earl A."/>
            <person name="Ward D."/>
            <person name="Feldgarden M."/>
            <person name="Gevers D."/>
            <person name="Zitomersky N.L."/>
            <person name="Coyne M.J."/>
            <person name="Comstock L.E."/>
            <person name="Young S.K."/>
            <person name="Zeng Q."/>
            <person name="Gargeya S."/>
            <person name="Fitzgerald M."/>
            <person name="Haas B."/>
            <person name="Abouelleil A."/>
            <person name="Alvarado L."/>
            <person name="Arachchi H.M."/>
            <person name="Berlin A."/>
            <person name="Chapman S.B."/>
            <person name="Gearin G."/>
            <person name="Goldberg J."/>
            <person name="Griggs A."/>
            <person name="Gujja S."/>
            <person name="Hansen M."/>
            <person name="Heiman D."/>
            <person name="Howarth C."/>
            <person name="Larimer J."/>
            <person name="Lui A."/>
            <person name="MacDonald P.J.P."/>
            <person name="McCowen C."/>
            <person name="Montmayeur A."/>
            <person name="Murphy C."/>
            <person name="Neiman D."/>
            <person name="Pearson M."/>
            <person name="Priest M."/>
            <person name="Roberts A."/>
            <person name="Saif S."/>
            <person name="Shea T."/>
            <person name="Sisk P."/>
            <person name="Stolte C."/>
            <person name="Sykes S."/>
            <person name="Wortman J."/>
            <person name="Nusbaum C."/>
            <person name="Birren B."/>
        </authorList>
    </citation>
    <scope>NUCLEOTIDE SEQUENCE [LARGE SCALE GENOMIC DNA]</scope>
    <source>
        <strain evidence="2 3">CL02T12C19</strain>
    </source>
</reference>
<dbReference type="AlphaFoldDB" id="I9QFR1"/>